<proteinExistence type="predicted"/>
<keyword evidence="4" id="KW-1185">Reference proteome</keyword>
<comment type="caution">
    <text evidence="3">The sequence shown here is derived from an EMBL/GenBank/DDBJ whole genome shotgun (WGS) entry which is preliminary data.</text>
</comment>
<dbReference type="Gene3D" id="3.40.50.150">
    <property type="entry name" value="Vaccinia Virus protein VP39"/>
    <property type="match status" value="1"/>
</dbReference>
<accession>A0ABW3FPW8</accession>
<evidence type="ECO:0000259" key="2">
    <source>
        <dbReference type="Pfam" id="PF08241"/>
    </source>
</evidence>
<dbReference type="InterPro" id="IPR013216">
    <property type="entry name" value="Methyltransf_11"/>
</dbReference>
<feature type="domain" description="Methyltransferase type 11" evidence="2">
    <location>
        <begin position="50"/>
        <end position="138"/>
    </location>
</feature>
<dbReference type="Proteomes" id="UP001597018">
    <property type="component" value="Unassembled WGS sequence"/>
</dbReference>
<keyword evidence="3" id="KW-0489">Methyltransferase</keyword>
<keyword evidence="3" id="KW-0808">Transferase</keyword>
<evidence type="ECO:0000313" key="3">
    <source>
        <dbReference type="EMBL" id="MFD0919638.1"/>
    </source>
</evidence>
<feature type="region of interest" description="Disordered" evidence="1">
    <location>
        <begin position="1"/>
        <end position="23"/>
    </location>
</feature>
<organism evidence="3 4">
    <name type="scientific">Saccharopolyspora rosea</name>
    <dbReference type="NCBI Taxonomy" id="524884"/>
    <lineage>
        <taxon>Bacteria</taxon>
        <taxon>Bacillati</taxon>
        <taxon>Actinomycetota</taxon>
        <taxon>Actinomycetes</taxon>
        <taxon>Pseudonocardiales</taxon>
        <taxon>Pseudonocardiaceae</taxon>
        <taxon>Saccharopolyspora</taxon>
    </lineage>
</organism>
<dbReference type="InterPro" id="IPR029063">
    <property type="entry name" value="SAM-dependent_MTases_sf"/>
</dbReference>
<evidence type="ECO:0000256" key="1">
    <source>
        <dbReference type="SAM" id="MobiDB-lite"/>
    </source>
</evidence>
<dbReference type="GO" id="GO:0008168">
    <property type="term" value="F:methyltransferase activity"/>
    <property type="evidence" value="ECO:0007669"/>
    <property type="project" value="UniProtKB-KW"/>
</dbReference>
<protein>
    <submittedName>
        <fullName evidence="3">Class I SAM-dependent methyltransferase</fullName>
        <ecNumber evidence="3">2.1.1.-</ecNumber>
    </submittedName>
</protein>
<name>A0ABW3FPW8_9PSEU</name>
<evidence type="ECO:0000313" key="4">
    <source>
        <dbReference type="Proteomes" id="UP001597018"/>
    </source>
</evidence>
<dbReference type="Pfam" id="PF08241">
    <property type="entry name" value="Methyltransf_11"/>
    <property type="match status" value="1"/>
</dbReference>
<sequence length="266" mass="29452">MTASTTTGTYVFGDDSQHSGGQHRSIAAAYDSMTTERLAATGVADGWNCLDVGTGEGTIARWLAERVAPTGKVLTTDIKPQEIDDHPNMIVQIHDITADPLPEQHFDLIIVRLLLQHFPQRDSIVAKLARALVPGGWLQIEEFDTSYAPVLLTRTEEDTRLFEKFLNAKTTLMRSRGGDPEWGRKAPAAMHAAGLVEIDPQPHIGQRRAGAAELGLQLNHTYHLRDGLLKMGMTDAELERVREIMRDPSFRAASSLMYSIQGRKAW</sequence>
<dbReference type="PANTHER" id="PTHR43591">
    <property type="entry name" value="METHYLTRANSFERASE"/>
    <property type="match status" value="1"/>
</dbReference>
<dbReference type="GO" id="GO:0032259">
    <property type="term" value="P:methylation"/>
    <property type="evidence" value="ECO:0007669"/>
    <property type="project" value="UniProtKB-KW"/>
</dbReference>
<dbReference type="EC" id="2.1.1.-" evidence="3"/>
<dbReference type="CDD" id="cd02440">
    <property type="entry name" value="AdoMet_MTases"/>
    <property type="match status" value="1"/>
</dbReference>
<reference evidence="4" key="1">
    <citation type="journal article" date="2019" name="Int. J. Syst. Evol. Microbiol.">
        <title>The Global Catalogue of Microorganisms (GCM) 10K type strain sequencing project: providing services to taxonomists for standard genome sequencing and annotation.</title>
        <authorList>
            <consortium name="The Broad Institute Genomics Platform"/>
            <consortium name="The Broad Institute Genome Sequencing Center for Infectious Disease"/>
            <person name="Wu L."/>
            <person name="Ma J."/>
        </authorList>
    </citation>
    <scope>NUCLEOTIDE SEQUENCE [LARGE SCALE GENOMIC DNA]</scope>
    <source>
        <strain evidence="4">CCUG 56401</strain>
    </source>
</reference>
<dbReference type="RefSeq" id="WP_345599973.1">
    <property type="nucleotide sequence ID" value="NZ_BAABLT010000001.1"/>
</dbReference>
<dbReference type="SUPFAM" id="SSF53335">
    <property type="entry name" value="S-adenosyl-L-methionine-dependent methyltransferases"/>
    <property type="match status" value="1"/>
</dbReference>
<gene>
    <name evidence="3" type="ORF">ACFQ16_07770</name>
</gene>
<dbReference type="EMBL" id="JBHTIW010000003">
    <property type="protein sequence ID" value="MFD0919638.1"/>
    <property type="molecule type" value="Genomic_DNA"/>
</dbReference>